<protein>
    <recommendedName>
        <fullName evidence="2">histidine kinase</fullName>
        <ecNumber evidence="2">2.7.13.3</ecNumber>
    </recommendedName>
</protein>
<gene>
    <name evidence="8" type="ORF">COB13_14635</name>
</gene>
<dbReference type="PROSITE" id="PS50110">
    <property type="entry name" value="RESPONSE_REGULATORY"/>
    <property type="match status" value="1"/>
</dbReference>
<dbReference type="SUPFAM" id="SSF52172">
    <property type="entry name" value="CheY-like"/>
    <property type="match status" value="1"/>
</dbReference>
<dbReference type="SMART" id="SM00387">
    <property type="entry name" value="HATPase_c"/>
    <property type="match status" value="1"/>
</dbReference>
<dbReference type="PROSITE" id="PS50109">
    <property type="entry name" value="HIS_KIN"/>
    <property type="match status" value="1"/>
</dbReference>
<dbReference type="Pfam" id="PF00072">
    <property type="entry name" value="Response_reg"/>
    <property type="match status" value="1"/>
</dbReference>
<dbReference type="GO" id="GO:0000155">
    <property type="term" value="F:phosphorelay sensor kinase activity"/>
    <property type="evidence" value="ECO:0007669"/>
    <property type="project" value="InterPro"/>
</dbReference>
<dbReference type="CDD" id="cd00156">
    <property type="entry name" value="REC"/>
    <property type="match status" value="1"/>
</dbReference>
<evidence type="ECO:0000256" key="5">
    <source>
        <dbReference type="PROSITE-ProRule" id="PRU00169"/>
    </source>
</evidence>
<feature type="domain" description="Histidine kinase" evidence="6">
    <location>
        <begin position="33"/>
        <end position="257"/>
    </location>
</feature>
<dbReference type="EMBL" id="NVUS01000025">
    <property type="protein sequence ID" value="PCI97955.1"/>
    <property type="molecule type" value="Genomic_DNA"/>
</dbReference>
<evidence type="ECO:0000259" key="7">
    <source>
        <dbReference type="PROSITE" id="PS50110"/>
    </source>
</evidence>
<dbReference type="Pfam" id="PF02518">
    <property type="entry name" value="HATPase_c"/>
    <property type="match status" value="1"/>
</dbReference>
<dbReference type="InterPro" id="IPR011006">
    <property type="entry name" value="CheY-like_superfamily"/>
</dbReference>
<evidence type="ECO:0000256" key="3">
    <source>
        <dbReference type="ARBA" id="ARBA00022679"/>
    </source>
</evidence>
<feature type="domain" description="Response regulatory" evidence="7">
    <location>
        <begin position="298"/>
        <end position="408"/>
    </location>
</feature>
<keyword evidence="4" id="KW-0418">Kinase</keyword>
<reference key="1">
    <citation type="submission" date="2017-08" db="EMBL/GenBank/DDBJ databases">
        <title>A dynamic microbial community with high functional redundancy inhabits the cold, oxic subseafloor aquifer.</title>
        <authorList>
            <person name="Tully B.J."/>
            <person name="Wheat C.G."/>
            <person name="Glazer B.T."/>
            <person name="Huber J.A."/>
        </authorList>
    </citation>
    <scope>NUCLEOTIDE SEQUENCE [LARGE SCALE GENOMIC DNA]</scope>
</reference>
<dbReference type="SMART" id="SM00448">
    <property type="entry name" value="REC"/>
    <property type="match status" value="1"/>
</dbReference>
<dbReference type="SUPFAM" id="SSF55874">
    <property type="entry name" value="ATPase domain of HSP90 chaperone/DNA topoisomerase II/histidine kinase"/>
    <property type="match status" value="1"/>
</dbReference>
<reference evidence="8" key="2">
    <citation type="journal article" date="2018" name="ISME J.">
        <title>A dynamic microbial community with high functional redundancy inhabits the cold, oxic subseafloor aquifer.</title>
        <authorList>
            <person name="Tully B.J."/>
            <person name="Wheat C.G."/>
            <person name="Glazer B.T."/>
            <person name="Huber J.A."/>
        </authorList>
    </citation>
    <scope>NUCLEOTIDE SEQUENCE</scope>
    <source>
        <strain evidence="8">NORP83</strain>
    </source>
</reference>
<dbReference type="Gene3D" id="3.40.50.2300">
    <property type="match status" value="1"/>
</dbReference>
<comment type="catalytic activity">
    <reaction evidence="1">
        <text>ATP + protein L-histidine = ADP + protein N-phospho-L-histidine.</text>
        <dbReference type="EC" id="2.7.13.3"/>
    </reaction>
</comment>
<dbReference type="InterPro" id="IPR036890">
    <property type="entry name" value="HATPase_C_sf"/>
</dbReference>
<evidence type="ECO:0000256" key="1">
    <source>
        <dbReference type="ARBA" id="ARBA00000085"/>
    </source>
</evidence>
<dbReference type="PRINTS" id="PR00344">
    <property type="entry name" value="BCTRLSENSOR"/>
</dbReference>
<dbReference type="InterPro" id="IPR036097">
    <property type="entry name" value="HisK_dim/P_sf"/>
</dbReference>
<dbReference type="InterPro" id="IPR004358">
    <property type="entry name" value="Sig_transdc_His_kin-like_C"/>
</dbReference>
<name>A0A2A4YUJ2_9PROT</name>
<organism evidence="8">
    <name type="scientific">OCS116 cluster bacterium</name>
    <dbReference type="NCBI Taxonomy" id="2030921"/>
    <lineage>
        <taxon>Bacteria</taxon>
        <taxon>Pseudomonadati</taxon>
        <taxon>Pseudomonadota</taxon>
        <taxon>Alphaproteobacteria</taxon>
        <taxon>OCS116 cluster</taxon>
    </lineage>
</organism>
<evidence type="ECO:0000313" key="8">
    <source>
        <dbReference type="EMBL" id="PCI97955.1"/>
    </source>
</evidence>
<proteinExistence type="predicted"/>
<accession>A0A2A4YUJ2</accession>
<dbReference type="Gene3D" id="3.30.565.10">
    <property type="entry name" value="Histidine kinase-like ATPase, C-terminal domain"/>
    <property type="match status" value="1"/>
</dbReference>
<dbReference type="InterPro" id="IPR005467">
    <property type="entry name" value="His_kinase_dom"/>
</dbReference>
<evidence type="ECO:0000259" key="6">
    <source>
        <dbReference type="PROSITE" id="PS50109"/>
    </source>
</evidence>
<comment type="caution">
    <text evidence="8">The sequence shown here is derived from an EMBL/GenBank/DDBJ whole genome shotgun (WGS) entry which is preliminary data.</text>
</comment>
<keyword evidence="5" id="KW-0597">Phosphoprotein</keyword>
<dbReference type="SUPFAM" id="SSF47384">
    <property type="entry name" value="Homodimeric domain of signal transducing histidine kinase"/>
    <property type="match status" value="1"/>
</dbReference>
<feature type="modified residue" description="4-aspartylphosphate" evidence="5">
    <location>
        <position position="347"/>
    </location>
</feature>
<dbReference type="InterPro" id="IPR003594">
    <property type="entry name" value="HATPase_dom"/>
</dbReference>
<evidence type="ECO:0000256" key="4">
    <source>
        <dbReference type="ARBA" id="ARBA00022777"/>
    </source>
</evidence>
<dbReference type="PANTHER" id="PTHR43047">
    <property type="entry name" value="TWO-COMPONENT HISTIDINE PROTEIN KINASE"/>
    <property type="match status" value="1"/>
</dbReference>
<dbReference type="Gene3D" id="1.10.287.130">
    <property type="match status" value="1"/>
</dbReference>
<evidence type="ECO:0000256" key="2">
    <source>
        <dbReference type="ARBA" id="ARBA00012438"/>
    </source>
</evidence>
<dbReference type="AlphaFoldDB" id="A0A2A4YUJ2"/>
<dbReference type="InterPro" id="IPR001789">
    <property type="entry name" value="Sig_transdc_resp-reg_receiver"/>
</dbReference>
<keyword evidence="3" id="KW-0808">Transferase</keyword>
<sequence length="413" mass="46951">MVKNSKNKNNNLELMDAAKLREVIYEERRFYGMIVHEIRTQVGIVSNLSEMLLDENLQASHEFYKKSLKQTSERIVHLSQSFLEFDQFRKNETSLKIEAVELASFMEIFVMPYTHMAANKGLLLKLWVEEKCPKYIKTDVVRLGQILSNLIENAIKYTEKGQIQIHVYFDAEAQIPLVFDVIDTGIGLGFDDEAARAKIFTEYARMDNALDQKGVGLGLWIIRSLAQNMGGDISVELNHPKNKDCGSCFRLRLPLNLDKDFRPASSAQATTPFVMKKHDVDDLDKPREMPKKVKQAGRLLLVEDNRLNQHIIGTMLKSAGFEYDIAPSITEARLLIKPRKYVLVLLDLNLPDGRGEDLLAEFSGENMLALTADMGDGLEQQLIELGFCGLIEKPIVTKDFFNKIYGILSDRES</sequence>
<dbReference type="EC" id="2.7.13.3" evidence="2"/>